<protein>
    <recommendedName>
        <fullName evidence="2">DUF7903 domain-containing protein</fullName>
    </recommendedName>
</protein>
<evidence type="ECO:0000313" key="4">
    <source>
        <dbReference type="Proteomes" id="UP000236161"/>
    </source>
</evidence>
<evidence type="ECO:0000256" key="1">
    <source>
        <dbReference type="SAM" id="MobiDB-lite"/>
    </source>
</evidence>
<reference evidence="3 4" key="1">
    <citation type="journal article" date="2017" name="Nature">
        <title>The Apostasia genome and the evolution of orchids.</title>
        <authorList>
            <person name="Zhang G.Q."/>
            <person name="Liu K.W."/>
            <person name="Li Z."/>
            <person name="Lohaus R."/>
            <person name="Hsiao Y.Y."/>
            <person name="Niu S.C."/>
            <person name="Wang J.Y."/>
            <person name="Lin Y.C."/>
            <person name="Xu Q."/>
            <person name="Chen L.J."/>
            <person name="Yoshida K."/>
            <person name="Fujiwara S."/>
            <person name="Wang Z.W."/>
            <person name="Zhang Y.Q."/>
            <person name="Mitsuda N."/>
            <person name="Wang M."/>
            <person name="Liu G.H."/>
            <person name="Pecoraro L."/>
            <person name="Huang H.X."/>
            <person name="Xiao X.J."/>
            <person name="Lin M."/>
            <person name="Wu X.Y."/>
            <person name="Wu W.L."/>
            <person name="Chen Y.Y."/>
            <person name="Chang S.B."/>
            <person name="Sakamoto S."/>
            <person name="Ohme-Takagi M."/>
            <person name="Yagi M."/>
            <person name="Zeng S.J."/>
            <person name="Shen C.Y."/>
            <person name="Yeh C.M."/>
            <person name="Luo Y.B."/>
            <person name="Tsai W.C."/>
            <person name="Van de Peer Y."/>
            <person name="Liu Z.J."/>
        </authorList>
    </citation>
    <scope>NUCLEOTIDE SEQUENCE [LARGE SCALE GENOMIC DNA]</scope>
    <source>
        <strain evidence="4">cv. Shenzhen</strain>
        <tissue evidence="3">Stem</tissue>
    </source>
</reference>
<proteinExistence type="predicted"/>
<dbReference type="AlphaFoldDB" id="A0A2I0AVS5"/>
<gene>
    <name evidence="3" type="ORF">AXF42_Ash020244</name>
</gene>
<keyword evidence="4" id="KW-1185">Reference proteome</keyword>
<evidence type="ECO:0000313" key="3">
    <source>
        <dbReference type="EMBL" id="PKA59643.1"/>
    </source>
</evidence>
<dbReference type="OrthoDB" id="2014147at2759"/>
<name>A0A2I0AVS5_9ASPA</name>
<sequence>MAYIPPHKRHQSKDENRPAPTPSPVPASLIPHFKQSLTVGPSRRRKDRRGGSKILYAAGCISRWWPVGSASGDDPIPASFRLESFDCEIVERRYGEKPLILVGGGDSEKNTVDARDPDPWVSIAERIEPDLITAAKCARTEAASDGDEKVKLALVVRFGKNFFHGDCRGSSVCLDTIRKAAAAAWSDTRDSLHKSFYTNIPDAYMANTRNSIAPGLGFEFQSEKEHYHVKVSDKSRPNSTISCKCIITERGQLEIYKIELNPVRNLVADISCMYKDLDLRLLLVTKRLLKNIDKQENDGLNKLVRSAVIDPDVKGGLRWPIGKEFVDDRFSIVGAWHTKFVALKSDTMRLKLRWADRFDHTTSMGEISSDVSLKLSEITRHLEVSYIL</sequence>
<accession>A0A2I0AVS5</accession>
<dbReference type="Proteomes" id="UP000236161">
    <property type="component" value="Unassembled WGS sequence"/>
</dbReference>
<feature type="compositionally biased region" description="Basic residues" evidence="1">
    <location>
        <begin position="1"/>
        <end position="11"/>
    </location>
</feature>
<feature type="region of interest" description="Disordered" evidence="1">
    <location>
        <begin position="1"/>
        <end position="48"/>
    </location>
</feature>
<dbReference type="InterPro" id="IPR057225">
    <property type="entry name" value="DUF7903"/>
</dbReference>
<dbReference type="Pfam" id="PF25475">
    <property type="entry name" value="DUF7903"/>
    <property type="match status" value="1"/>
</dbReference>
<organism evidence="3 4">
    <name type="scientific">Apostasia shenzhenica</name>
    <dbReference type="NCBI Taxonomy" id="1088818"/>
    <lineage>
        <taxon>Eukaryota</taxon>
        <taxon>Viridiplantae</taxon>
        <taxon>Streptophyta</taxon>
        <taxon>Embryophyta</taxon>
        <taxon>Tracheophyta</taxon>
        <taxon>Spermatophyta</taxon>
        <taxon>Magnoliopsida</taxon>
        <taxon>Liliopsida</taxon>
        <taxon>Asparagales</taxon>
        <taxon>Orchidaceae</taxon>
        <taxon>Apostasioideae</taxon>
        <taxon>Apostasia</taxon>
    </lineage>
</organism>
<feature type="domain" description="DUF7903" evidence="2">
    <location>
        <begin position="51"/>
        <end position="383"/>
    </location>
</feature>
<dbReference type="EMBL" id="KZ451946">
    <property type="protein sequence ID" value="PKA59643.1"/>
    <property type="molecule type" value="Genomic_DNA"/>
</dbReference>
<evidence type="ECO:0000259" key="2">
    <source>
        <dbReference type="Pfam" id="PF25475"/>
    </source>
</evidence>
<dbReference type="PANTHER" id="PTHR35481:SF1">
    <property type="entry name" value="DNA-DIRECTED RNA POLYMERASE SUBUNIT ALPHA"/>
    <property type="match status" value="1"/>
</dbReference>
<dbReference type="PANTHER" id="PTHR35481">
    <property type="entry name" value="DNA-DIRECTED RNA POLYMERASE SUBUNIT ALPHA"/>
    <property type="match status" value="1"/>
</dbReference>